<sequence>MPTSPAADRLEQLSHRLDELIREIRLAPPSQQRHDSHVAQAEAIAGEIRTVFRGAAPTVNTPLRQDGNRAWW</sequence>
<reference evidence="1 2" key="1">
    <citation type="submission" date="2018-12" db="EMBL/GenBank/DDBJ databases">
        <title>Sphingomonas sp. HMF7854 Genome sequencing and assembly.</title>
        <authorList>
            <person name="Cha I."/>
            <person name="Kang H."/>
            <person name="Kim H."/>
            <person name="Kang J."/>
            <person name="Joh K."/>
        </authorList>
    </citation>
    <scope>NUCLEOTIDE SEQUENCE [LARGE SCALE GENOMIC DNA]</scope>
    <source>
        <strain evidence="1 2">HMF7854</strain>
    </source>
</reference>
<dbReference type="Proteomes" id="UP000274661">
    <property type="component" value="Unassembled WGS sequence"/>
</dbReference>
<accession>A0A429V887</accession>
<evidence type="ECO:0000313" key="1">
    <source>
        <dbReference type="EMBL" id="RST30145.1"/>
    </source>
</evidence>
<proteinExistence type="predicted"/>
<dbReference type="AlphaFoldDB" id="A0A429V887"/>
<comment type="caution">
    <text evidence="1">The sequence shown here is derived from an EMBL/GenBank/DDBJ whole genome shotgun (WGS) entry which is preliminary data.</text>
</comment>
<dbReference type="EMBL" id="RWJF01000001">
    <property type="protein sequence ID" value="RST30145.1"/>
    <property type="molecule type" value="Genomic_DNA"/>
</dbReference>
<name>A0A429V887_9SPHN</name>
<evidence type="ECO:0000313" key="2">
    <source>
        <dbReference type="Proteomes" id="UP000274661"/>
    </source>
</evidence>
<protein>
    <submittedName>
        <fullName evidence="1">Uncharacterized protein</fullName>
    </submittedName>
</protein>
<keyword evidence="2" id="KW-1185">Reference proteome</keyword>
<organism evidence="1 2">
    <name type="scientific">Sphingomonas ginkgonis</name>
    <dbReference type="NCBI Taxonomy" id="2315330"/>
    <lineage>
        <taxon>Bacteria</taxon>
        <taxon>Pseudomonadati</taxon>
        <taxon>Pseudomonadota</taxon>
        <taxon>Alphaproteobacteria</taxon>
        <taxon>Sphingomonadales</taxon>
        <taxon>Sphingomonadaceae</taxon>
        <taxon>Sphingomonas</taxon>
    </lineage>
</organism>
<gene>
    <name evidence="1" type="ORF">HMF7854_04375</name>
</gene>